<evidence type="ECO:0008006" key="3">
    <source>
        <dbReference type="Google" id="ProtNLM"/>
    </source>
</evidence>
<dbReference type="InterPro" id="IPR014871">
    <property type="entry name" value="dUTPase/dCTP_pyrophosphatase"/>
</dbReference>
<dbReference type="SUPFAM" id="SSF101386">
    <property type="entry name" value="all-alpha NTP pyrophosphatases"/>
    <property type="match status" value="1"/>
</dbReference>
<evidence type="ECO:0000313" key="2">
    <source>
        <dbReference type="Proteomes" id="UP000320801"/>
    </source>
</evidence>
<reference evidence="1 2" key="1">
    <citation type="submission" date="2019-03" db="EMBL/GenBank/DDBJ databases">
        <title>Characterization of a novel Mycoplasma cynos real-time PCR assay.</title>
        <authorList>
            <person name="Tallmadge R.L."/>
            <person name="Mitchell P.K."/>
            <person name="Goodman L."/>
        </authorList>
    </citation>
    <scope>NUCLEOTIDE SEQUENCE [LARGE SCALE GENOMIC DNA]</scope>
    <source>
        <strain evidence="1 2">1642</strain>
    </source>
</reference>
<dbReference type="OrthoDB" id="5506143at2"/>
<dbReference type="RefSeq" id="WP_141484063.1">
    <property type="nucleotide sequence ID" value="NZ_SMDN01000009.1"/>
</dbReference>
<gene>
    <name evidence="1" type="ORF">E1I18_02695</name>
</gene>
<dbReference type="InterPro" id="IPR016947">
    <property type="entry name" value="UCP030140"/>
</dbReference>
<keyword evidence="2" id="KW-1185">Reference proteome</keyword>
<sequence length="163" mass="19135">MDLSHIFEKQKQLDNAINSREDLHHVVPDEWKAKWLLALLVEFGEFANEVQCFKYWKKHKTINHDAVLEEFADVLHFLGSYAYKLNVDPVIEAKIVSKFPTDQILEIYKVASQANTNITKEVLSELLSLSLGTAKMLGYKDEDILKWYEYKNAKNFERIKNHY</sequence>
<evidence type="ECO:0000313" key="1">
    <source>
        <dbReference type="EMBL" id="TQC51404.1"/>
    </source>
</evidence>
<dbReference type="EMBL" id="SMDN01000009">
    <property type="protein sequence ID" value="TQC51404.1"/>
    <property type="molecule type" value="Genomic_DNA"/>
</dbReference>
<dbReference type="CDD" id="cd11527">
    <property type="entry name" value="NTP-PPase_dUTPase"/>
    <property type="match status" value="1"/>
</dbReference>
<dbReference type="Gene3D" id="1.10.4010.10">
    <property type="entry name" value="Type II deoxyuridine triphosphatase"/>
    <property type="match status" value="1"/>
</dbReference>
<organism evidence="1 2">
    <name type="scientific">Mycoplasmopsis mucosicanis</name>
    <dbReference type="NCBI Taxonomy" id="458208"/>
    <lineage>
        <taxon>Bacteria</taxon>
        <taxon>Bacillati</taxon>
        <taxon>Mycoplasmatota</taxon>
        <taxon>Mycoplasmoidales</taxon>
        <taxon>Metamycoplasmataceae</taxon>
        <taxon>Mycoplasmopsis</taxon>
    </lineage>
</organism>
<dbReference type="AlphaFoldDB" id="A0A507SMZ7"/>
<dbReference type="PIRSF" id="PIRSF030140">
    <property type="entry name" value="UCP030140"/>
    <property type="match status" value="1"/>
</dbReference>
<dbReference type="Proteomes" id="UP000320801">
    <property type="component" value="Unassembled WGS sequence"/>
</dbReference>
<proteinExistence type="predicted"/>
<comment type="caution">
    <text evidence="1">The sequence shown here is derived from an EMBL/GenBank/DDBJ whole genome shotgun (WGS) entry which is preliminary data.</text>
</comment>
<protein>
    <recommendedName>
        <fullName evidence="3">dUTP diphosphatase</fullName>
    </recommendedName>
</protein>
<dbReference type="Pfam" id="PF08761">
    <property type="entry name" value="dUTPase_2"/>
    <property type="match status" value="1"/>
</dbReference>
<accession>A0A507SMZ7</accession>
<name>A0A507SMZ7_9BACT</name>